<feature type="zinc finger region" description="C3H1-type" evidence="5">
    <location>
        <begin position="141"/>
        <end position="169"/>
    </location>
</feature>
<dbReference type="AlphaFoldDB" id="A0A811L380"/>
<dbReference type="InterPro" id="IPR045877">
    <property type="entry name" value="ZFP36-like"/>
</dbReference>
<dbReference type="Gene3D" id="4.10.1000.10">
    <property type="entry name" value="Zinc finger, CCCH-type"/>
    <property type="match status" value="2"/>
</dbReference>
<dbReference type="Proteomes" id="UP000783686">
    <property type="component" value="Unassembled WGS sequence"/>
</dbReference>
<dbReference type="PANTHER" id="PTHR12547">
    <property type="entry name" value="CCCH ZINC FINGER/TIS11-RELATED"/>
    <property type="match status" value="1"/>
</dbReference>
<dbReference type="FunFam" id="4.10.1000.10:FF:000001">
    <property type="entry name" value="zinc finger CCCH domain-containing protein 15-like"/>
    <property type="match status" value="1"/>
</dbReference>
<dbReference type="SUPFAM" id="SSF90229">
    <property type="entry name" value="CCCH zinc finger"/>
    <property type="match status" value="2"/>
</dbReference>
<keyword evidence="2" id="KW-0677">Repeat</keyword>
<evidence type="ECO:0000259" key="7">
    <source>
        <dbReference type="PROSITE" id="PS50103"/>
    </source>
</evidence>
<feature type="region of interest" description="Disordered" evidence="6">
    <location>
        <begin position="367"/>
        <end position="431"/>
    </location>
</feature>
<dbReference type="OrthoDB" id="410307at2759"/>
<dbReference type="GO" id="GO:0003730">
    <property type="term" value="F:mRNA 3'-UTR binding"/>
    <property type="evidence" value="ECO:0007669"/>
    <property type="project" value="TreeGrafter"/>
</dbReference>
<dbReference type="GO" id="GO:0008270">
    <property type="term" value="F:zinc ion binding"/>
    <property type="evidence" value="ECO:0007669"/>
    <property type="project" value="UniProtKB-KW"/>
</dbReference>
<organism evidence="8 9">
    <name type="scientific">Bursaphelenchus okinawaensis</name>
    <dbReference type="NCBI Taxonomy" id="465554"/>
    <lineage>
        <taxon>Eukaryota</taxon>
        <taxon>Metazoa</taxon>
        <taxon>Ecdysozoa</taxon>
        <taxon>Nematoda</taxon>
        <taxon>Chromadorea</taxon>
        <taxon>Rhabditida</taxon>
        <taxon>Tylenchina</taxon>
        <taxon>Tylenchomorpha</taxon>
        <taxon>Aphelenchoidea</taxon>
        <taxon>Aphelenchoididae</taxon>
        <taxon>Bursaphelenchus</taxon>
    </lineage>
</organism>
<feature type="domain" description="C3H1-type" evidence="7">
    <location>
        <begin position="103"/>
        <end position="131"/>
    </location>
</feature>
<reference evidence="8" key="1">
    <citation type="submission" date="2020-09" db="EMBL/GenBank/DDBJ databases">
        <authorList>
            <person name="Kikuchi T."/>
        </authorList>
    </citation>
    <scope>NUCLEOTIDE SEQUENCE</scope>
    <source>
        <strain evidence="8">SH1</strain>
    </source>
</reference>
<name>A0A811L380_9BILA</name>
<dbReference type="Proteomes" id="UP000614601">
    <property type="component" value="Unassembled WGS sequence"/>
</dbReference>
<comment type="caution">
    <text evidence="8">The sequence shown here is derived from an EMBL/GenBank/DDBJ whole genome shotgun (WGS) entry which is preliminary data.</text>
</comment>
<dbReference type="SMART" id="SM00356">
    <property type="entry name" value="ZnF_C3H1"/>
    <property type="match status" value="2"/>
</dbReference>
<dbReference type="FunFam" id="4.10.1000.10:FF:000002">
    <property type="entry name" value="Zinc finger protein 36, C3H1 type-like 1"/>
    <property type="match status" value="1"/>
</dbReference>
<feature type="region of interest" description="Disordered" evidence="6">
    <location>
        <begin position="37"/>
        <end position="56"/>
    </location>
</feature>
<feature type="compositionally biased region" description="Low complexity" evidence="6">
    <location>
        <begin position="367"/>
        <end position="408"/>
    </location>
</feature>
<dbReference type="EMBL" id="CAJFCW020000005">
    <property type="protein sequence ID" value="CAG9116621.1"/>
    <property type="molecule type" value="Genomic_DNA"/>
</dbReference>
<dbReference type="GO" id="GO:0005829">
    <property type="term" value="C:cytosol"/>
    <property type="evidence" value="ECO:0007669"/>
    <property type="project" value="TreeGrafter"/>
</dbReference>
<protein>
    <recommendedName>
        <fullName evidence="7">C3H1-type domain-containing protein</fullName>
    </recommendedName>
</protein>
<feature type="domain" description="C3H1-type" evidence="7">
    <location>
        <begin position="141"/>
        <end position="169"/>
    </location>
</feature>
<keyword evidence="3 5" id="KW-0863">Zinc-finger</keyword>
<evidence type="ECO:0000313" key="9">
    <source>
        <dbReference type="Proteomes" id="UP000614601"/>
    </source>
</evidence>
<proteinExistence type="predicted"/>
<evidence type="ECO:0000256" key="4">
    <source>
        <dbReference type="ARBA" id="ARBA00022833"/>
    </source>
</evidence>
<evidence type="ECO:0000256" key="1">
    <source>
        <dbReference type="ARBA" id="ARBA00022723"/>
    </source>
</evidence>
<feature type="compositionally biased region" description="Polar residues" evidence="6">
    <location>
        <begin position="276"/>
        <end position="294"/>
    </location>
</feature>
<dbReference type="PANTHER" id="PTHR12547:SF185">
    <property type="entry name" value="C3H1-TYPE DOMAIN-CONTAINING PROTEIN"/>
    <property type="match status" value="1"/>
</dbReference>
<sequence length="431" mass="47109">MVSTRDHQDQFNDLLNTNEEWPALNTSLMANNRTMGQFEGFDGDRKSPMPRRSTGRMQAPTLAETLRQTYGAQPETMGIQQQQAFMAQQMNQQNNPSAKNPKLYKTELCRSWMESGRCNYGERCQYAHGDTEKRPIPRHPKYKTEACQSYHQSGYCPYGPRCHFIHNEEPHVLAQLVAQNAAAAAASKAQQQQILDARAQASIQRPNSLIGLSRTSSTGRTGTNANAIATAAAMAAAAFSQQPQLFSRQFQNQLQMFSEGSTTPKPAQKSDVLGSTGDSPIPSSNDSGTESPLGSFSPGFEAEDPFYGRKEQKHQQHNPYYTQMSQAQVEWSLAQDFSELSPYGAKYNNPIAPPPGLHPHDLSPLNLLPTSLSSDVESGFLSSASSISSNKSTSPSSPPTGTTPLASTWSTGTTPTQGVRLPVFERLSNGP</sequence>
<dbReference type="InterPro" id="IPR036855">
    <property type="entry name" value="Znf_CCCH_sf"/>
</dbReference>
<dbReference type="InterPro" id="IPR000571">
    <property type="entry name" value="Znf_CCCH"/>
</dbReference>
<keyword evidence="4 5" id="KW-0862">Zinc</keyword>
<gene>
    <name evidence="8" type="ORF">BOKJ2_LOCUS9754</name>
</gene>
<evidence type="ECO:0000256" key="5">
    <source>
        <dbReference type="PROSITE-ProRule" id="PRU00723"/>
    </source>
</evidence>
<evidence type="ECO:0000256" key="6">
    <source>
        <dbReference type="SAM" id="MobiDB-lite"/>
    </source>
</evidence>
<dbReference type="EMBL" id="CAJFDH010000005">
    <property type="protein sequence ID" value="CAD5222659.1"/>
    <property type="molecule type" value="Genomic_DNA"/>
</dbReference>
<keyword evidence="9" id="KW-1185">Reference proteome</keyword>
<keyword evidence="1 5" id="KW-0479">Metal-binding</keyword>
<dbReference type="Pfam" id="PF00642">
    <property type="entry name" value="zf-CCCH"/>
    <property type="match status" value="2"/>
</dbReference>
<evidence type="ECO:0000256" key="2">
    <source>
        <dbReference type="ARBA" id="ARBA00022737"/>
    </source>
</evidence>
<accession>A0A811L380</accession>
<dbReference type="GO" id="GO:0043186">
    <property type="term" value="C:P granule"/>
    <property type="evidence" value="ECO:0007669"/>
    <property type="project" value="UniProtKB-ARBA"/>
</dbReference>
<feature type="zinc finger region" description="C3H1-type" evidence="5">
    <location>
        <begin position="103"/>
        <end position="131"/>
    </location>
</feature>
<evidence type="ECO:0000256" key="3">
    <source>
        <dbReference type="ARBA" id="ARBA00022771"/>
    </source>
</evidence>
<evidence type="ECO:0000313" key="8">
    <source>
        <dbReference type="EMBL" id="CAD5222659.1"/>
    </source>
</evidence>
<feature type="region of interest" description="Disordered" evidence="6">
    <location>
        <begin position="259"/>
        <end position="304"/>
    </location>
</feature>
<dbReference type="PROSITE" id="PS50103">
    <property type="entry name" value="ZF_C3H1"/>
    <property type="match status" value="2"/>
</dbReference>